<comment type="similarity">
    <text evidence="1">Belongs to the glycosyl hydrolase 15 family.</text>
</comment>
<dbReference type="InterPro" id="IPR011013">
    <property type="entry name" value="Gal_mutarotase_sf_dom"/>
</dbReference>
<evidence type="ECO:0000256" key="1">
    <source>
        <dbReference type="ARBA" id="ARBA00006188"/>
    </source>
</evidence>
<sequence length="685" mass="76881">MFEPPIDFQIPSDKDAIASTPAGDGQHILVSANCYAANERVAGDGALLEETSAFRSDVELFYNLHTLLWDPEHQQTLDVREDAVDADVDWTDDRVPEIVLQNEFEFVDGTGATLEQRVVESVDRCSMTISNRATFDKPGERTLYTIVNLGINGHDHEDPNAVHEAQVRCTREHDVVVADDDHRFLAIMQDRDGRRRFDGYRIGNTGQRYGRERSAWADIYQENDGWITNSTAGGGDLDSGFGLYAPEAETVEWTTAIGFATDAESAIDHAREALDAGYEADREAFADAWESWHEGVTTSPTGDQYVDRLYERSLTALRAARDSEAEAMVAGAFKPENMTYKFVWPRDQVIMIQALLAAGAESEARDAVNWLDRVQITGDVVDERGIERHGTWWQNYYTDGTPHWRALQLDQVGGPIYAHWLCWQETGDDSLVDEHYEMSRRAAEFLLGWDNGWGFPEAHQDPWEEIWGYSTEGVASAIAGLRCMAELADSRGETDFAEQCRERASVWASNMETYCFKTDTPYGDHFVTADNPEYRPHPAPDERPDAAAFMAYWPWNVVDADAPAMRSTAELADEDFWAADEVACVGRYPGDVYTPSGTAEDGGWPLCEAYADVVRWQNGLDSDAVEDHVHDHVKRWTTSADLLPERVDGDGNVSWNSNLQWTQATYILLVESLRRGEPYGMAPGE</sequence>
<dbReference type="PANTHER" id="PTHR31616">
    <property type="entry name" value="TREHALASE"/>
    <property type="match status" value="1"/>
</dbReference>
<feature type="domain" description="Glucodextranase N-terminal" evidence="3">
    <location>
        <begin position="74"/>
        <end position="293"/>
    </location>
</feature>
<reference evidence="4 5" key="1">
    <citation type="journal article" date="2019" name="Nat. Commun.">
        <title>A new type of DNA phosphorothioation-based antiviral system in archaea.</title>
        <authorList>
            <person name="Xiong L."/>
            <person name="Liu S."/>
            <person name="Chen S."/>
            <person name="Xiao Y."/>
            <person name="Zhu B."/>
            <person name="Gao Y."/>
            <person name="Zhang Y."/>
            <person name="Chen B."/>
            <person name="Luo J."/>
            <person name="Deng Z."/>
            <person name="Chen X."/>
            <person name="Wang L."/>
            <person name="Chen S."/>
        </authorList>
    </citation>
    <scope>NUCLEOTIDE SEQUENCE [LARGE SCALE GENOMIC DNA]</scope>
    <source>
        <strain evidence="4 5">CBA1105</strain>
    </source>
</reference>
<dbReference type="Pfam" id="PF09137">
    <property type="entry name" value="Glucodextran_N"/>
    <property type="match status" value="1"/>
</dbReference>
<dbReference type="GeneID" id="39849300"/>
<evidence type="ECO:0000313" key="4">
    <source>
        <dbReference type="EMBL" id="QCC52551.1"/>
    </source>
</evidence>
<evidence type="ECO:0000259" key="3">
    <source>
        <dbReference type="Pfam" id="PF09137"/>
    </source>
</evidence>
<dbReference type="PANTHER" id="PTHR31616:SF0">
    <property type="entry name" value="GLUCAN 1,4-ALPHA-GLUCOSIDASE"/>
    <property type="match status" value="1"/>
</dbReference>
<dbReference type="Gene3D" id="2.70.98.10">
    <property type="match status" value="1"/>
</dbReference>
<dbReference type="InterPro" id="IPR015220">
    <property type="entry name" value="Glucodextranase_N"/>
</dbReference>
<evidence type="ECO:0000259" key="2">
    <source>
        <dbReference type="Pfam" id="PF00723"/>
    </source>
</evidence>
<dbReference type="SUPFAM" id="SSF48208">
    <property type="entry name" value="Six-hairpin glycosidases"/>
    <property type="match status" value="1"/>
</dbReference>
<dbReference type="GO" id="GO:0005975">
    <property type="term" value="P:carbohydrate metabolic process"/>
    <property type="evidence" value="ECO:0007669"/>
    <property type="project" value="InterPro"/>
</dbReference>
<dbReference type="GO" id="GO:0030246">
    <property type="term" value="F:carbohydrate binding"/>
    <property type="evidence" value="ECO:0007669"/>
    <property type="project" value="InterPro"/>
</dbReference>
<name>A0A4D6HG17_9EURY</name>
<dbReference type="GO" id="GO:0004553">
    <property type="term" value="F:hydrolase activity, hydrolyzing O-glycosyl compounds"/>
    <property type="evidence" value="ECO:0007669"/>
    <property type="project" value="UniProtKB-ARBA"/>
</dbReference>
<keyword evidence="5" id="KW-1185">Reference proteome</keyword>
<dbReference type="EMBL" id="CP031310">
    <property type="protein sequence ID" value="QCC52551.1"/>
    <property type="molecule type" value="Genomic_DNA"/>
</dbReference>
<dbReference type="InterPro" id="IPR014718">
    <property type="entry name" value="GH-type_carb-bd"/>
</dbReference>
<organism evidence="4 5">
    <name type="scientific">Halapricum salinum</name>
    <dbReference type="NCBI Taxonomy" id="1457250"/>
    <lineage>
        <taxon>Archaea</taxon>
        <taxon>Methanobacteriati</taxon>
        <taxon>Methanobacteriota</taxon>
        <taxon>Stenosarchaea group</taxon>
        <taxon>Halobacteria</taxon>
        <taxon>Halobacteriales</taxon>
        <taxon>Haloarculaceae</taxon>
        <taxon>Halapricum</taxon>
    </lineage>
</organism>
<dbReference type="Gene3D" id="1.50.10.10">
    <property type="match status" value="1"/>
</dbReference>
<dbReference type="InterPro" id="IPR012341">
    <property type="entry name" value="6hp_glycosidase-like_sf"/>
</dbReference>
<dbReference type="AlphaFoldDB" id="A0A4D6HG17"/>
<evidence type="ECO:0000313" key="5">
    <source>
        <dbReference type="Proteomes" id="UP000296706"/>
    </source>
</evidence>
<dbReference type="Proteomes" id="UP000296706">
    <property type="component" value="Chromosome"/>
</dbReference>
<accession>A0A4D6HG17</accession>
<dbReference type="OrthoDB" id="275575at2157"/>
<feature type="domain" description="GH15-like" evidence="2">
    <location>
        <begin position="327"/>
        <end position="610"/>
    </location>
</feature>
<gene>
    <name evidence="4" type="ORF">DV733_15530</name>
</gene>
<proteinExistence type="inferred from homology"/>
<dbReference type="SUPFAM" id="SSF74650">
    <property type="entry name" value="Galactose mutarotase-like"/>
    <property type="match status" value="1"/>
</dbReference>
<dbReference type="RefSeq" id="WP_049992878.1">
    <property type="nucleotide sequence ID" value="NZ_CP031310.1"/>
</dbReference>
<dbReference type="InterPro" id="IPR008928">
    <property type="entry name" value="6-hairpin_glycosidase_sf"/>
</dbReference>
<keyword evidence="4" id="KW-0378">Hydrolase</keyword>
<protein>
    <submittedName>
        <fullName evidence="4">Glycoside hydrolase family 15</fullName>
    </submittedName>
</protein>
<dbReference type="InterPro" id="IPR011613">
    <property type="entry name" value="GH15-like"/>
</dbReference>
<dbReference type="KEGG" id="hsn:DV733_15530"/>
<dbReference type="STRING" id="1457250.GCA_000755225_01983"/>
<dbReference type="Pfam" id="PF00723">
    <property type="entry name" value="Glyco_hydro_15"/>
    <property type="match status" value="1"/>
</dbReference>